<keyword evidence="1" id="KW-0812">Transmembrane</keyword>
<feature type="transmembrane region" description="Helical" evidence="1">
    <location>
        <begin position="430"/>
        <end position="448"/>
    </location>
</feature>
<feature type="transmembrane region" description="Helical" evidence="1">
    <location>
        <begin position="294"/>
        <end position="313"/>
    </location>
</feature>
<evidence type="ECO:0000313" key="3">
    <source>
        <dbReference type="Proteomes" id="UP000297407"/>
    </source>
</evidence>
<accession>A0A4Z0L6V3</accession>
<keyword evidence="1" id="KW-1133">Transmembrane helix</keyword>
<feature type="transmembrane region" description="Helical" evidence="1">
    <location>
        <begin position="319"/>
        <end position="341"/>
    </location>
</feature>
<dbReference type="InterPro" id="IPR010640">
    <property type="entry name" value="Low_temperature_requirement_A"/>
</dbReference>
<feature type="transmembrane region" description="Helical" evidence="1">
    <location>
        <begin position="362"/>
        <end position="382"/>
    </location>
</feature>
<dbReference type="OrthoDB" id="9798526at2"/>
<dbReference type="PANTHER" id="PTHR36840">
    <property type="entry name" value="BLL5714 PROTEIN"/>
    <property type="match status" value="1"/>
</dbReference>
<feature type="transmembrane region" description="Helical" evidence="1">
    <location>
        <begin position="197"/>
        <end position="222"/>
    </location>
</feature>
<sequence length="489" mass="55746">MGNGIISLWEPPSSPNLSYPWYAIQTGIAVHRAVAEPLVDPHAVQVVEVLAAVAEAVEEIKSQPTRSLKTSFSFYLSLNNKQIGTLDSKNPNTWWGPPKKFSTEYEERKISWLELFYDLVYVIAISKITHLLASHLTPSGLLDYIYFFSMIFWGWVNGSLHHDLHGSSGLRTMLMTLWQMMIVAALIVTISSNPGHLLFNATIAVMALQLYITYLWWSVGIYDKEHRKLNKPYTFFYLASLALMFLTLFLEQPYIRIVFYITLILNFIPPFIVYRVLRRRSVDFSLSGSMTERLGLFTIIIFGEVVLGVINGIGELNQLDFNIILHFALSILIVFSLWWIFFTLISDKPCKKGFQNSSLMQIFYIPTLMALGGIGVAFGGLFKSALHEGEEPAHLMKIIFSLAIGIFLLGINILLHYLEYPPHYKAFKKRIRQIIFITILLLFSAVAATNLSLLAFLSTIWMLLIFLIIAINYRWYTIEGNPGSKQQQS</sequence>
<dbReference type="PANTHER" id="PTHR36840:SF1">
    <property type="entry name" value="BLL5714 PROTEIN"/>
    <property type="match status" value="1"/>
</dbReference>
<dbReference type="EMBL" id="SRLH01000009">
    <property type="protein sequence ID" value="TGD56715.1"/>
    <property type="molecule type" value="Genomic_DNA"/>
</dbReference>
<organism evidence="2 3">
    <name type="scientific">Flavobacterium humi</name>
    <dbReference type="NCBI Taxonomy" id="2562683"/>
    <lineage>
        <taxon>Bacteria</taxon>
        <taxon>Pseudomonadati</taxon>
        <taxon>Bacteroidota</taxon>
        <taxon>Flavobacteriia</taxon>
        <taxon>Flavobacteriales</taxon>
        <taxon>Flavobacteriaceae</taxon>
        <taxon>Flavobacterium</taxon>
    </lineage>
</organism>
<comment type="caution">
    <text evidence="2">The sequence shown here is derived from an EMBL/GenBank/DDBJ whole genome shotgun (WGS) entry which is preliminary data.</text>
</comment>
<dbReference type="Proteomes" id="UP000297407">
    <property type="component" value="Unassembled WGS sequence"/>
</dbReference>
<feature type="transmembrane region" description="Helical" evidence="1">
    <location>
        <begin position="234"/>
        <end position="251"/>
    </location>
</feature>
<protein>
    <submittedName>
        <fullName evidence="2">Low temperature requirement protein A</fullName>
    </submittedName>
</protein>
<evidence type="ECO:0000256" key="1">
    <source>
        <dbReference type="SAM" id="Phobius"/>
    </source>
</evidence>
<evidence type="ECO:0000313" key="2">
    <source>
        <dbReference type="EMBL" id="TGD56715.1"/>
    </source>
</evidence>
<gene>
    <name evidence="2" type="ORF">E4635_14835</name>
</gene>
<dbReference type="Pfam" id="PF06772">
    <property type="entry name" value="LtrA"/>
    <property type="match status" value="1"/>
</dbReference>
<dbReference type="AlphaFoldDB" id="A0A4Z0L6V3"/>
<feature type="transmembrane region" description="Helical" evidence="1">
    <location>
        <begin position="172"/>
        <end position="191"/>
    </location>
</feature>
<keyword evidence="3" id="KW-1185">Reference proteome</keyword>
<feature type="transmembrane region" description="Helical" evidence="1">
    <location>
        <begin position="454"/>
        <end position="476"/>
    </location>
</feature>
<keyword evidence="1" id="KW-0472">Membrane</keyword>
<proteinExistence type="predicted"/>
<name>A0A4Z0L6V3_9FLAO</name>
<reference evidence="2 3" key="1">
    <citation type="submission" date="2019-04" db="EMBL/GenBank/DDBJ databases">
        <title>Flavobacterium sp. strain DS2-A Genome sequencing and assembly.</title>
        <authorList>
            <person name="Kim I."/>
        </authorList>
    </citation>
    <scope>NUCLEOTIDE SEQUENCE [LARGE SCALE GENOMIC DNA]</scope>
    <source>
        <strain evidence="2 3">DS2-A</strain>
    </source>
</reference>
<feature type="transmembrane region" description="Helical" evidence="1">
    <location>
        <begin position="257"/>
        <end position="274"/>
    </location>
</feature>
<feature type="transmembrane region" description="Helical" evidence="1">
    <location>
        <begin position="394"/>
        <end position="418"/>
    </location>
</feature>